<dbReference type="InterPro" id="IPR000415">
    <property type="entry name" value="Nitroreductase-like"/>
</dbReference>
<dbReference type="Gene3D" id="3.30.70.20">
    <property type="match status" value="1"/>
</dbReference>
<protein>
    <submittedName>
        <fullName evidence="10">Nitroreductase</fullName>
    </submittedName>
</protein>
<dbReference type="GO" id="GO:0016491">
    <property type="term" value="F:oxidoreductase activity"/>
    <property type="evidence" value="ECO:0007669"/>
    <property type="project" value="UniProtKB-KW"/>
</dbReference>
<dbReference type="Pfam" id="PF12838">
    <property type="entry name" value="Fer4_7"/>
    <property type="match status" value="1"/>
</dbReference>
<evidence type="ECO:0000256" key="1">
    <source>
        <dbReference type="ARBA" id="ARBA00001917"/>
    </source>
</evidence>
<dbReference type="SUPFAM" id="SSF55469">
    <property type="entry name" value="FMN-dependent nitroreductase-like"/>
    <property type="match status" value="1"/>
</dbReference>
<keyword evidence="7" id="KW-0408">Iron</keyword>
<dbReference type="PROSITE" id="PS51379">
    <property type="entry name" value="4FE4S_FER_2"/>
    <property type="match status" value="2"/>
</dbReference>
<dbReference type="OrthoDB" id="368873at2"/>
<feature type="domain" description="4Fe-4S ferredoxin-type" evidence="9">
    <location>
        <begin position="35"/>
        <end position="64"/>
    </location>
</feature>
<dbReference type="Pfam" id="PF00881">
    <property type="entry name" value="Nitroreductase"/>
    <property type="match status" value="1"/>
</dbReference>
<evidence type="ECO:0000256" key="5">
    <source>
        <dbReference type="ARBA" id="ARBA00022723"/>
    </source>
</evidence>
<dbReference type="CDD" id="cd02143">
    <property type="entry name" value="nitroreductase_FeS-like"/>
    <property type="match status" value="1"/>
</dbReference>
<feature type="domain" description="4Fe-4S ferredoxin-type" evidence="9">
    <location>
        <begin position="3"/>
        <end position="32"/>
    </location>
</feature>
<accession>A0A1M7YJ31</accession>
<comment type="similarity">
    <text evidence="2">Belongs to the nitroreductase family.</text>
</comment>
<name>A0A1M7YJ31_9BACT</name>
<dbReference type="GO" id="GO:0046872">
    <property type="term" value="F:metal ion binding"/>
    <property type="evidence" value="ECO:0007669"/>
    <property type="project" value="UniProtKB-KW"/>
</dbReference>
<keyword evidence="8" id="KW-0411">Iron-sulfur</keyword>
<dbReference type="InterPro" id="IPR017900">
    <property type="entry name" value="4Fe4S_Fe_S_CS"/>
</dbReference>
<dbReference type="PANTHER" id="PTHR43673:SF2">
    <property type="entry name" value="NITROREDUCTASE"/>
    <property type="match status" value="1"/>
</dbReference>
<evidence type="ECO:0000256" key="7">
    <source>
        <dbReference type="ARBA" id="ARBA00023004"/>
    </source>
</evidence>
<keyword evidence="11" id="KW-1185">Reference proteome</keyword>
<proteinExistence type="inferred from homology"/>
<evidence type="ECO:0000313" key="10">
    <source>
        <dbReference type="EMBL" id="SHO52644.1"/>
    </source>
</evidence>
<comment type="cofactor">
    <cofactor evidence="1">
        <name>FMN</name>
        <dbReference type="ChEBI" id="CHEBI:58210"/>
    </cofactor>
</comment>
<evidence type="ECO:0000256" key="2">
    <source>
        <dbReference type="ARBA" id="ARBA00007118"/>
    </source>
</evidence>
<dbReference type="Proteomes" id="UP000184603">
    <property type="component" value="Unassembled WGS sequence"/>
</dbReference>
<evidence type="ECO:0000256" key="8">
    <source>
        <dbReference type="ARBA" id="ARBA00023014"/>
    </source>
</evidence>
<organism evidence="10 11">
    <name type="scientific">Desulfopila aestuarii DSM 18488</name>
    <dbReference type="NCBI Taxonomy" id="1121416"/>
    <lineage>
        <taxon>Bacteria</taxon>
        <taxon>Pseudomonadati</taxon>
        <taxon>Thermodesulfobacteriota</taxon>
        <taxon>Desulfobulbia</taxon>
        <taxon>Desulfobulbales</taxon>
        <taxon>Desulfocapsaceae</taxon>
        <taxon>Desulfopila</taxon>
    </lineage>
</organism>
<gene>
    <name evidence="10" type="ORF">SAMN02745220_04665</name>
</gene>
<dbReference type="STRING" id="1121416.SAMN02745220_04665"/>
<dbReference type="InterPro" id="IPR017896">
    <property type="entry name" value="4Fe4S_Fe-S-bd"/>
</dbReference>
<keyword evidence="6" id="KW-0560">Oxidoreductase</keyword>
<dbReference type="AlphaFoldDB" id="A0A1M7YJ31"/>
<evidence type="ECO:0000259" key="9">
    <source>
        <dbReference type="PROSITE" id="PS51379"/>
    </source>
</evidence>
<dbReference type="InterPro" id="IPR029479">
    <property type="entry name" value="Nitroreductase"/>
</dbReference>
<dbReference type="RefSeq" id="WP_073616203.1">
    <property type="nucleotide sequence ID" value="NZ_FRFE01000038.1"/>
</dbReference>
<keyword evidence="5" id="KW-0479">Metal-binding</keyword>
<reference evidence="10 11" key="1">
    <citation type="submission" date="2016-12" db="EMBL/GenBank/DDBJ databases">
        <authorList>
            <person name="Song W.-J."/>
            <person name="Kurnit D.M."/>
        </authorList>
    </citation>
    <scope>NUCLEOTIDE SEQUENCE [LARGE SCALE GENOMIC DNA]</scope>
    <source>
        <strain evidence="10 11">DSM 18488</strain>
    </source>
</reference>
<dbReference type="SUPFAM" id="SSF54862">
    <property type="entry name" value="4Fe-4S ferredoxins"/>
    <property type="match status" value="1"/>
</dbReference>
<evidence type="ECO:0000313" key="11">
    <source>
        <dbReference type="Proteomes" id="UP000184603"/>
    </source>
</evidence>
<keyword evidence="3" id="KW-0285">Flavoprotein</keyword>
<keyword evidence="4" id="KW-0288">FMN</keyword>
<dbReference type="PROSITE" id="PS00198">
    <property type="entry name" value="4FE4S_FER_1"/>
    <property type="match status" value="1"/>
</dbReference>
<dbReference type="GO" id="GO:0051536">
    <property type="term" value="F:iron-sulfur cluster binding"/>
    <property type="evidence" value="ECO:0007669"/>
    <property type="project" value="UniProtKB-KW"/>
</dbReference>
<dbReference type="PANTHER" id="PTHR43673">
    <property type="entry name" value="NAD(P)H NITROREDUCTASE YDGI-RELATED"/>
    <property type="match status" value="1"/>
</dbReference>
<evidence type="ECO:0000256" key="6">
    <source>
        <dbReference type="ARBA" id="ARBA00023002"/>
    </source>
</evidence>
<sequence>MALQFQVDEDVCVGCGECANVCPFQLIEMKGDIPAISESNELSCVQCQHCFAVCSTGALSILGLDPSDSITINGSSVEPLQLSTLMKGRRSVRLYKKEPVARQDLDLLLETISYAPTGVNNRQVHFTMIDNPEVMERLRERTYEKLNTIHSTNAYPPGMDYFKQYIADAIENNRDTIFRGAPHMLIASSPKTSPSPEVDCHIALTYFELLAASMGLGTVWCGLGKGVLTMLIPELLRELGIPETHLVGYVMMFGKPDVTYHRTVQRSSMSVNRVQKIG</sequence>
<evidence type="ECO:0000256" key="3">
    <source>
        <dbReference type="ARBA" id="ARBA00022630"/>
    </source>
</evidence>
<dbReference type="EMBL" id="FRFE01000038">
    <property type="protein sequence ID" value="SHO52644.1"/>
    <property type="molecule type" value="Genomic_DNA"/>
</dbReference>
<dbReference type="Gene3D" id="3.40.109.10">
    <property type="entry name" value="NADH Oxidase"/>
    <property type="match status" value="1"/>
</dbReference>
<evidence type="ECO:0000256" key="4">
    <source>
        <dbReference type="ARBA" id="ARBA00022643"/>
    </source>
</evidence>